<dbReference type="OMA" id="AIPHCPA"/>
<dbReference type="GO" id="GO:0036297">
    <property type="term" value="P:interstrand cross-link repair"/>
    <property type="evidence" value="ECO:0007669"/>
    <property type="project" value="InterPro"/>
</dbReference>
<dbReference type="Pfam" id="PF24781">
    <property type="entry name" value="FANCA_helical"/>
    <property type="match status" value="1"/>
</dbReference>
<dbReference type="InterPro" id="IPR031729">
    <property type="entry name" value="Fanconi_A_N"/>
</dbReference>
<dbReference type="GO" id="GO:0008585">
    <property type="term" value="P:female gonad development"/>
    <property type="evidence" value="ECO:0007669"/>
    <property type="project" value="Ensembl"/>
</dbReference>
<feature type="domain" description="Fanconi anaemia group A protein C-terminal" evidence="2">
    <location>
        <begin position="1090"/>
        <end position="1273"/>
    </location>
</feature>
<dbReference type="InterPro" id="IPR055386">
    <property type="entry name" value="FANCA_helical"/>
</dbReference>
<feature type="domain" description="Fanconi anaemia group A protein arcN subdomain" evidence="5">
    <location>
        <begin position="536"/>
        <end position="752"/>
    </location>
</feature>
<evidence type="ECO:0000256" key="1">
    <source>
        <dbReference type="SAM" id="SignalP"/>
    </source>
</evidence>
<dbReference type="GO" id="GO:0000785">
    <property type="term" value="C:chromatin"/>
    <property type="evidence" value="ECO:0007669"/>
    <property type="project" value="Ensembl"/>
</dbReference>
<dbReference type="GeneTree" id="ENSGT00390000007852"/>
<feature type="signal peptide" evidence="1">
    <location>
        <begin position="1"/>
        <end position="17"/>
    </location>
</feature>
<dbReference type="GO" id="GO:0050727">
    <property type="term" value="P:regulation of inflammatory response"/>
    <property type="evidence" value="ECO:0007669"/>
    <property type="project" value="Ensembl"/>
</dbReference>
<dbReference type="GO" id="GO:0043240">
    <property type="term" value="C:Fanconi anaemia nuclear complex"/>
    <property type="evidence" value="ECO:0007669"/>
    <property type="project" value="Ensembl"/>
</dbReference>
<dbReference type="GO" id="GO:0045589">
    <property type="term" value="P:regulation of regulatory T cell differentiation"/>
    <property type="evidence" value="ECO:0007669"/>
    <property type="project" value="Ensembl"/>
</dbReference>
<reference evidence="6" key="1">
    <citation type="submission" date="2025-08" db="UniProtKB">
        <authorList>
            <consortium name="Ensembl"/>
        </authorList>
    </citation>
    <scope>IDENTIFICATION</scope>
</reference>
<evidence type="ECO:0000313" key="6">
    <source>
        <dbReference type="Ensembl" id="ENSSPUP00000008573.1"/>
    </source>
</evidence>
<dbReference type="GO" id="GO:1905936">
    <property type="term" value="P:regulation of germ cell proliferation"/>
    <property type="evidence" value="ECO:0007669"/>
    <property type="project" value="Ensembl"/>
</dbReference>
<dbReference type="GO" id="GO:0008584">
    <property type="term" value="P:male gonad development"/>
    <property type="evidence" value="ECO:0007669"/>
    <property type="project" value="Ensembl"/>
</dbReference>
<evidence type="ECO:0000259" key="2">
    <source>
        <dbReference type="Pfam" id="PF03511"/>
    </source>
</evidence>
<dbReference type="PANTHER" id="PTHR12047:SF2">
    <property type="entry name" value="FANCONI ANEMIA GROUP A PROTEIN"/>
    <property type="match status" value="1"/>
</dbReference>
<evidence type="ECO:0000313" key="7">
    <source>
        <dbReference type="Proteomes" id="UP000694392"/>
    </source>
</evidence>
<evidence type="ECO:0000259" key="5">
    <source>
        <dbReference type="Pfam" id="PF24783"/>
    </source>
</evidence>
<gene>
    <name evidence="6" type="primary">FANCA</name>
</gene>
<organism evidence="6 7">
    <name type="scientific">Sphenodon punctatus</name>
    <name type="common">Tuatara</name>
    <name type="synonym">Hatteria punctata</name>
    <dbReference type="NCBI Taxonomy" id="8508"/>
    <lineage>
        <taxon>Eukaryota</taxon>
        <taxon>Metazoa</taxon>
        <taxon>Chordata</taxon>
        <taxon>Craniata</taxon>
        <taxon>Vertebrata</taxon>
        <taxon>Euteleostomi</taxon>
        <taxon>Lepidosauria</taxon>
        <taxon>Sphenodontia</taxon>
        <taxon>Sphenodontidae</taxon>
        <taxon>Sphenodon</taxon>
    </lineage>
</organism>
<dbReference type="Proteomes" id="UP000694392">
    <property type="component" value="Unplaced"/>
</dbReference>
<proteinExistence type="predicted"/>
<dbReference type="Pfam" id="PF03511">
    <property type="entry name" value="FANCA_CTD"/>
    <property type="match status" value="1"/>
</dbReference>
<dbReference type="InterPro" id="IPR055387">
    <property type="entry name" value="FANCA_arcN"/>
</dbReference>
<dbReference type="Pfam" id="PF15865">
    <property type="entry name" value="Fanconi_A_N"/>
    <property type="match status" value="1"/>
</dbReference>
<evidence type="ECO:0000259" key="3">
    <source>
        <dbReference type="Pfam" id="PF15865"/>
    </source>
</evidence>
<dbReference type="PRINTS" id="PR00826">
    <property type="entry name" value="FANCONIAGENE"/>
</dbReference>
<feature type="domain" description="Fanconi anaemia group A protein helical" evidence="4">
    <location>
        <begin position="430"/>
        <end position="496"/>
    </location>
</feature>
<feature type="domain" description="Fanconi anaemia group A protein N-terminal" evidence="3">
    <location>
        <begin position="182"/>
        <end position="409"/>
    </location>
</feature>
<feature type="chain" id="PRO_5034539513" evidence="1">
    <location>
        <begin position="18"/>
        <end position="1297"/>
    </location>
</feature>
<keyword evidence="1" id="KW-0732">Signal</keyword>
<dbReference type="Ensembl" id="ENSSPUT00000009143.1">
    <property type="protein sequence ID" value="ENSSPUP00000008573.1"/>
    <property type="gene ID" value="ENSSPUG00000006627.1"/>
</dbReference>
<reference evidence="6" key="2">
    <citation type="submission" date="2025-09" db="UniProtKB">
        <authorList>
            <consortium name="Ensembl"/>
        </authorList>
    </citation>
    <scope>IDENTIFICATION</scope>
</reference>
<evidence type="ECO:0000259" key="4">
    <source>
        <dbReference type="Pfam" id="PF24781"/>
    </source>
</evidence>
<sequence length="1297" mass="146588">MLGTPLSLLALGVLVSALQEQASRLGVPLGILSARTAATNIEKISLVSAESRQAVLLNVEKRKKLSCLLETVKDLLACNAFCRLLFCQEMWKMQVRTLENHSLKRLLLCLRSHSDTPTVVAWLCDSLCLLCKQMDGSSQDAELLGLILSGKPLAFETLELSAWEMIPAPKLSDFHRDVASALPWLNIFSVTTNKSKVAQDSLQQFFIHTLTQILTYSPLLKVSDAINLQREWSFARSSLLLTTLYRRLFVVFSAEKLIRHLQQVLETHEVNWHHVLSCVSTLVVCQADAEHLVKDLLGHLLLKAFENYDLENMITAFLLARQAALEGPAIFMSYAEWFKVSFGNASGYHGSSKKASVFLFKFLSDLVPFEVPRYLKVHIMHPPFVPTKYRPFLLEYISLAKTRLADFKVAIEDIGLYEDLSAAKETLQPQCQALQDVEKAIQIFENTGKIPTSVMEASIFRRSYYTSRFIPALLTPRVLPETPDLCMAFIDALKSEWEFPPLCLLSIKSTPSTFLKAGALAPFTPSHSFLPVFPAAVPAQIAEISEKLTAVLGRSSDKEEAESFNLQIHVNISDPKLDPRDQEVVDLLLTTFCQNLIAASYFNPPERQGLWPSLYVKMMCGHRHLLPSLLTRLCQLLYYQGPSLSEAHVLGLAALVIHLNESKSLIPEVNICSQSPESASARGLPITEYWNHLLRCRTGESLAFCMRFCTAVSAYFFCKFPSRSHDGFCTLLHPSFIKKLQYAVPRLILEARGTGCEEEAAELLWKSLSQPALSYERAALCLWKQTSFQELLQERTLQLTFQEWLLLELGLHPDEDTLSPSERQDFHYWALYQWYLPASPAAGGCDGDLAKACAILIHAILDFSQRYCIPPGYSCMKVRSNPDIHCRLQEMVLELELDQKRTLPRSSRDKEEHFLFGAFQSRLRTLGTDSALAEQLRRQQELLLQSRILLSLPPSVLITACRGGRKTTLDCEDFFHFVNTELRHICSRGYALSYEITACFFRGLLSASLDCDEPVREVNAVLAACRTKCPIIICSALWWQRLEPALCSQWKRLFGAPLAHELKRLKECQRSATSFFSSEAAGSLPDPPWISAAFLHLPLRQATRGRMRETLKRLASDVEEVRQSVLILIFLQLLSASIPKALDLCLEMLGCLEERGISWLVLFNSLEKGLGPYQILHSTASDQYRRLLPVAFYSLIPCFHSDQLTREQTFLSVAVDMYTRLLRLYMEGETAMDPLEIITKARQFLLQTIPRCPQKSFLSVQQLLEPCGELDPEIKALLLNSWKPIADENLHDEPFLF</sequence>
<dbReference type="Pfam" id="PF24783">
    <property type="entry name" value="FANCA_arcN"/>
    <property type="match status" value="1"/>
</dbReference>
<dbReference type="GO" id="GO:0007140">
    <property type="term" value="P:male meiotic nuclear division"/>
    <property type="evidence" value="ECO:0007669"/>
    <property type="project" value="Ensembl"/>
</dbReference>
<keyword evidence="7" id="KW-1185">Reference proteome</keyword>
<dbReference type="InterPro" id="IPR055277">
    <property type="entry name" value="Fanconi_A_C"/>
</dbReference>
<dbReference type="InterPro" id="IPR003516">
    <property type="entry name" value="FANCA"/>
</dbReference>
<protein>
    <submittedName>
        <fullName evidence="6">FA complementation group A</fullName>
    </submittedName>
</protein>
<accession>A0A8D0GNN4</accession>
<dbReference type="GO" id="GO:0005654">
    <property type="term" value="C:nucleoplasm"/>
    <property type="evidence" value="ECO:0007669"/>
    <property type="project" value="Ensembl"/>
</dbReference>
<dbReference type="GO" id="GO:2000348">
    <property type="term" value="P:regulation of CD40 signaling pathway"/>
    <property type="evidence" value="ECO:0007669"/>
    <property type="project" value="Ensembl"/>
</dbReference>
<dbReference type="PANTHER" id="PTHR12047">
    <property type="entry name" value="FANCONI ANEMIA GROUP A PROTEIN"/>
    <property type="match status" value="1"/>
</dbReference>
<name>A0A8D0GNN4_SPHPU</name>